<dbReference type="InterPro" id="IPR035965">
    <property type="entry name" value="PAS-like_dom_sf"/>
</dbReference>
<dbReference type="CDD" id="cd01949">
    <property type="entry name" value="GGDEF"/>
    <property type="match status" value="1"/>
</dbReference>
<evidence type="ECO:0000259" key="4">
    <source>
        <dbReference type="PROSITE" id="PS50887"/>
    </source>
</evidence>
<dbReference type="SMART" id="SM00267">
    <property type="entry name" value="GGDEF"/>
    <property type="match status" value="1"/>
</dbReference>
<dbReference type="CDD" id="cd01948">
    <property type="entry name" value="EAL"/>
    <property type="match status" value="1"/>
</dbReference>
<feature type="domain" description="GGDEF" evidence="4">
    <location>
        <begin position="315"/>
        <end position="446"/>
    </location>
</feature>
<dbReference type="InterPro" id="IPR000700">
    <property type="entry name" value="PAS-assoc_C"/>
</dbReference>
<dbReference type="Pfam" id="PF00990">
    <property type="entry name" value="GGDEF"/>
    <property type="match status" value="1"/>
</dbReference>
<gene>
    <name evidence="5" type="ORF">CK501_06135</name>
</gene>
<dbReference type="InterPro" id="IPR001633">
    <property type="entry name" value="EAL_dom"/>
</dbReference>
<dbReference type="EMBL" id="NSKD01000002">
    <property type="protein sequence ID" value="PAU81136.1"/>
    <property type="molecule type" value="Genomic_DNA"/>
</dbReference>
<protein>
    <submittedName>
        <fullName evidence="5">Diguanylate cyclase</fullName>
    </submittedName>
</protein>
<dbReference type="InterPro" id="IPR001610">
    <property type="entry name" value="PAC"/>
</dbReference>
<dbReference type="InterPro" id="IPR052155">
    <property type="entry name" value="Biofilm_reg_signaling"/>
</dbReference>
<reference evidence="5 6" key="1">
    <citation type="submission" date="2017-08" db="EMBL/GenBank/DDBJ databases">
        <title>Halovibrio sewagensis sp. nov., isolated from wastewater of high salinity.</title>
        <authorList>
            <person name="Dong X."/>
            <person name="Zhang G."/>
        </authorList>
    </citation>
    <scope>NUCLEOTIDE SEQUENCE [LARGE SCALE GENOMIC DNA]</scope>
    <source>
        <strain evidence="5 6">YL5-2</strain>
    </source>
</reference>
<organism evidence="5 6">
    <name type="scientific">Halovibrio salipaludis</name>
    <dbReference type="NCBI Taxonomy" id="2032626"/>
    <lineage>
        <taxon>Bacteria</taxon>
        <taxon>Pseudomonadati</taxon>
        <taxon>Pseudomonadota</taxon>
        <taxon>Gammaproteobacteria</taxon>
        <taxon>Oceanospirillales</taxon>
        <taxon>Halomonadaceae</taxon>
        <taxon>Halovibrio</taxon>
    </lineage>
</organism>
<feature type="domain" description="PAS" evidence="1">
    <location>
        <begin position="14"/>
        <end position="67"/>
    </location>
</feature>
<feature type="domain" description="PAC" evidence="2">
    <location>
        <begin position="70"/>
        <end position="122"/>
    </location>
</feature>
<evidence type="ECO:0000313" key="5">
    <source>
        <dbReference type="EMBL" id="PAU81136.1"/>
    </source>
</evidence>
<dbReference type="InterPro" id="IPR000160">
    <property type="entry name" value="GGDEF_dom"/>
</dbReference>
<dbReference type="SUPFAM" id="SSF55073">
    <property type="entry name" value="Nucleotide cyclase"/>
    <property type="match status" value="1"/>
</dbReference>
<dbReference type="InterPro" id="IPR035919">
    <property type="entry name" value="EAL_sf"/>
</dbReference>
<dbReference type="PROSITE" id="PS50113">
    <property type="entry name" value="PAC"/>
    <property type="match status" value="1"/>
</dbReference>
<evidence type="ECO:0000259" key="3">
    <source>
        <dbReference type="PROSITE" id="PS50883"/>
    </source>
</evidence>
<dbReference type="PROSITE" id="PS50112">
    <property type="entry name" value="PAS"/>
    <property type="match status" value="1"/>
</dbReference>
<dbReference type="PANTHER" id="PTHR44757">
    <property type="entry name" value="DIGUANYLATE CYCLASE DGCP"/>
    <property type="match status" value="1"/>
</dbReference>
<keyword evidence="6" id="KW-1185">Reference proteome</keyword>
<name>A0A2A2F6S6_9GAMM</name>
<dbReference type="SMART" id="SM00086">
    <property type="entry name" value="PAC"/>
    <property type="match status" value="1"/>
</dbReference>
<dbReference type="Pfam" id="PF08447">
    <property type="entry name" value="PAS_3"/>
    <property type="match status" value="1"/>
</dbReference>
<dbReference type="Gene3D" id="3.20.20.450">
    <property type="entry name" value="EAL domain"/>
    <property type="match status" value="1"/>
</dbReference>
<dbReference type="SUPFAM" id="SSF55785">
    <property type="entry name" value="PYP-like sensor domain (PAS domain)"/>
    <property type="match status" value="1"/>
</dbReference>
<dbReference type="SMART" id="SM00052">
    <property type="entry name" value="EAL"/>
    <property type="match status" value="1"/>
</dbReference>
<feature type="domain" description="EAL" evidence="3">
    <location>
        <begin position="455"/>
        <end position="707"/>
    </location>
</feature>
<comment type="caution">
    <text evidence="5">The sequence shown here is derived from an EMBL/GenBank/DDBJ whole genome shotgun (WGS) entry which is preliminary data.</text>
</comment>
<dbReference type="SUPFAM" id="SSF141868">
    <property type="entry name" value="EAL domain-like"/>
    <property type="match status" value="1"/>
</dbReference>
<proteinExistence type="predicted"/>
<dbReference type="PANTHER" id="PTHR44757:SF2">
    <property type="entry name" value="BIOFILM ARCHITECTURE MAINTENANCE PROTEIN MBAA"/>
    <property type="match status" value="1"/>
</dbReference>
<dbReference type="Proteomes" id="UP000218896">
    <property type="component" value="Unassembled WGS sequence"/>
</dbReference>
<dbReference type="CDD" id="cd00130">
    <property type="entry name" value="PAS"/>
    <property type="match status" value="1"/>
</dbReference>
<dbReference type="InterPro" id="IPR029787">
    <property type="entry name" value="Nucleotide_cyclase"/>
</dbReference>
<dbReference type="NCBIfam" id="TIGR00254">
    <property type="entry name" value="GGDEF"/>
    <property type="match status" value="1"/>
</dbReference>
<dbReference type="SUPFAM" id="SSF55781">
    <property type="entry name" value="GAF domain-like"/>
    <property type="match status" value="1"/>
</dbReference>
<dbReference type="InterPro" id="IPR013655">
    <property type="entry name" value="PAS_fold_3"/>
</dbReference>
<dbReference type="InterPro" id="IPR000014">
    <property type="entry name" value="PAS"/>
</dbReference>
<accession>A0A2A2F6S6</accession>
<dbReference type="Gene3D" id="3.30.450.20">
    <property type="entry name" value="PAS domain"/>
    <property type="match status" value="1"/>
</dbReference>
<sequence>MAHLPGMAYQCLNDTDWSMLFVNERARDLTGYSPDDFLSSRITLARVIHESDRSWVSTQVDAAIEARDSFNLTYRIRHRDGQVRWVWEQGQGVFSEEGELLWLEGFIHDITEQQHSRHLQEAVYRIASAVTERSGQAFYHGLAEHLARALGADAAYLATFDEEAGAQQLAIQALVLFGRSRGSMCAAERTAFTDEVMETGYSVFTAGAGEAFPLFTDSTPAGLAGACVGVRLDSKQGSALGMMAVLFNQPIENPELSMSVMRIFGSGASAEIERQNYEQSIRTLAYQDSVTGLPNRVAFMEELERAGDQYLHQGQRLSLVFLDLRRFKELNDTRGTCFGDRVLSAVGERFTEVLEPDAYLARLGGNEYAVLLPGMDREALQAFMHRIQAQLDAPLEIHGEQCSIGTSVGGASFPGDAESMNELYQHASIALHHAKVCHSGIGLYDAAMARNLHRKEQLASHLRRALSRQALMLHFQPQFDLTSGELVGAEVLCRWHDEELGWVSPAEFIPLAEERGLIHELSDWVLAEGCRQLQAWKAEGKTLPGSLSINISAQQFDTEDLVERLRDLCLPVQPQELTLELTESAFMDDPAMAIKLSQRLREAGFRVAIDDFGTGYSSLAYLRDLHVDTLKVDMSFVRSMLRDERDRTIVETIVAMARTLGLRTVAEGVETRDHEQALRAMGCGASQGFYYGRPCDAAAFSRQWLSG</sequence>
<dbReference type="NCBIfam" id="TIGR00229">
    <property type="entry name" value="sensory_box"/>
    <property type="match status" value="1"/>
</dbReference>
<dbReference type="Pfam" id="PF00563">
    <property type="entry name" value="EAL"/>
    <property type="match status" value="1"/>
</dbReference>
<dbReference type="PROSITE" id="PS50887">
    <property type="entry name" value="GGDEF"/>
    <property type="match status" value="1"/>
</dbReference>
<dbReference type="AlphaFoldDB" id="A0A2A2F6S6"/>
<dbReference type="PROSITE" id="PS50883">
    <property type="entry name" value="EAL"/>
    <property type="match status" value="1"/>
</dbReference>
<dbReference type="Gene3D" id="3.30.70.270">
    <property type="match status" value="1"/>
</dbReference>
<evidence type="ECO:0000259" key="2">
    <source>
        <dbReference type="PROSITE" id="PS50113"/>
    </source>
</evidence>
<evidence type="ECO:0000313" key="6">
    <source>
        <dbReference type="Proteomes" id="UP000218896"/>
    </source>
</evidence>
<dbReference type="InterPro" id="IPR043128">
    <property type="entry name" value="Rev_trsase/Diguanyl_cyclase"/>
</dbReference>
<evidence type="ECO:0000259" key="1">
    <source>
        <dbReference type="PROSITE" id="PS50112"/>
    </source>
</evidence>